<proteinExistence type="predicted"/>
<dbReference type="RefSeq" id="WP_043910563.1">
    <property type="nucleotide sequence ID" value="NZ_JXZB01000002.1"/>
</dbReference>
<dbReference type="SMART" id="SM00612">
    <property type="entry name" value="Kelch"/>
    <property type="match status" value="6"/>
</dbReference>
<dbReference type="PANTHER" id="PTHR46344:SF27">
    <property type="entry name" value="KELCH REPEAT SUPERFAMILY PROTEIN"/>
    <property type="match status" value="1"/>
</dbReference>
<keyword evidence="1" id="KW-0880">Kelch repeat</keyword>
<dbReference type="InterPro" id="IPR011043">
    <property type="entry name" value="Gal_Oxase/kelch_b-propeller"/>
</dbReference>
<organism evidence="3 4">
    <name type="scientific">Kitasatospora griseola</name>
    <name type="common">Streptomyces griseolosporeus</name>
    <dbReference type="NCBI Taxonomy" id="2064"/>
    <lineage>
        <taxon>Bacteria</taxon>
        <taxon>Bacillati</taxon>
        <taxon>Actinomycetota</taxon>
        <taxon>Actinomycetes</taxon>
        <taxon>Kitasatosporales</taxon>
        <taxon>Streptomycetaceae</taxon>
        <taxon>Kitasatospora</taxon>
    </lineage>
</organism>
<name>A0A0D0PQF8_KITGR</name>
<accession>A0A0D0PQF8</accession>
<dbReference type="OrthoDB" id="601499at2"/>
<dbReference type="Gene3D" id="2.120.10.80">
    <property type="entry name" value="Kelch-type beta propeller"/>
    <property type="match status" value="1"/>
</dbReference>
<dbReference type="InterPro" id="IPR015915">
    <property type="entry name" value="Kelch-typ_b-propeller"/>
</dbReference>
<dbReference type="PATRIC" id="fig|2064.6.peg.2438"/>
<comment type="caution">
    <text evidence="3">The sequence shown here is derived from an EMBL/GenBank/DDBJ whole genome shotgun (WGS) entry which is preliminary data.</text>
</comment>
<dbReference type="EMBL" id="JXZB01000002">
    <property type="protein sequence ID" value="KIQ64754.1"/>
    <property type="molecule type" value="Genomic_DNA"/>
</dbReference>
<keyword evidence="2" id="KW-0677">Repeat</keyword>
<evidence type="ECO:0000256" key="1">
    <source>
        <dbReference type="ARBA" id="ARBA00022441"/>
    </source>
</evidence>
<dbReference type="InterPro" id="IPR037293">
    <property type="entry name" value="Gal_Oxidase_central_sf"/>
</dbReference>
<evidence type="ECO:0000313" key="3">
    <source>
        <dbReference type="EMBL" id="KIQ64754.1"/>
    </source>
</evidence>
<gene>
    <name evidence="3" type="ORF">TR51_11365</name>
</gene>
<dbReference type="Pfam" id="PF24681">
    <property type="entry name" value="Kelch_KLHDC2_KLHL20_DRC7"/>
    <property type="match status" value="1"/>
</dbReference>
<dbReference type="PANTHER" id="PTHR46344">
    <property type="entry name" value="OS02G0202900 PROTEIN"/>
    <property type="match status" value="1"/>
</dbReference>
<evidence type="ECO:0000256" key="2">
    <source>
        <dbReference type="ARBA" id="ARBA00022737"/>
    </source>
</evidence>
<evidence type="ECO:0000313" key="4">
    <source>
        <dbReference type="Proteomes" id="UP000032066"/>
    </source>
</evidence>
<reference evidence="3 4" key="1">
    <citation type="submission" date="2015-02" db="EMBL/GenBank/DDBJ databases">
        <title>Draft genome sequence of Kitasatospora griseola MF730-N6, a bafilomycin, terpentecin and satosporin producer.</title>
        <authorList>
            <person name="Arens J.C."/>
            <person name="Haltli B."/>
            <person name="Kerr R.G."/>
        </authorList>
    </citation>
    <scope>NUCLEOTIDE SEQUENCE [LARGE SCALE GENOMIC DNA]</scope>
    <source>
        <strain evidence="3 4">MF730-N6</strain>
    </source>
</reference>
<dbReference type="STRING" id="2064.TR51_11365"/>
<dbReference type="Gene3D" id="2.130.10.80">
    <property type="entry name" value="Galactose oxidase/kelch, beta-propeller"/>
    <property type="match status" value="2"/>
</dbReference>
<protein>
    <submittedName>
        <fullName evidence="3">Kelch-like protein 17</fullName>
    </submittedName>
</protein>
<dbReference type="SUPFAM" id="SSF50965">
    <property type="entry name" value="Galactose oxidase, central domain"/>
    <property type="match status" value="1"/>
</dbReference>
<dbReference type="AlphaFoldDB" id="A0A0D0PQF8"/>
<dbReference type="Proteomes" id="UP000032066">
    <property type="component" value="Unassembled WGS sequence"/>
</dbReference>
<dbReference type="InterPro" id="IPR006652">
    <property type="entry name" value="Kelch_1"/>
</dbReference>
<keyword evidence="4" id="KW-1185">Reference proteome</keyword>
<sequence length="385" mass="38273">MSSPTVAAAAKWTAAHDLAAAAAWFGQHDGPVVLKGTGKVLVVGGADATGAAVGRAAVYDPTADTWTGTATQPSPRRLHSVTAMADGKVLVAGGIGGSTAPGLASAEVYDPAADTWTPVGTMSQARWGHSAVLLPSGKVLVAGGSAVRAGTTVRALRSAELFDPATGGWAKAADLTDARSGHVAVALNGKVLVVGGTASVGTDREPALAFCEVYDPATDSWSPTGSLLRPRALHQATALSDTTVLVTGGRAPGAGDDGVFDPFSRRTAEKYDLATGVWTAAKDMPAGRAQHRAVALGPGAVLVVGGTGSDADEAGYRSVVQYDAAADTWTARPGLLTGRWGFAAAVLSDGRVLAAGGAARTGLAAADPAVTELTAAAELFDGGGA</sequence>